<dbReference type="AlphaFoldDB" id="A0A0G4LHJ0"/>
<feature type="compositionally biased region" description="Basic and acidic residues" evidence="1">
    <location>
        <begin position="22"/>
        <end position="35"/>
    </location>
</feature>
<evidence type="ECO:0000256" key="1">
    <source>
        <dbReference type="SAM" id="MobiDB-lite"/>
    </source>
</evidence>
<proteinExistence type="predicted"/>
<feature type="non-terminal residue" evidence="2">
    <location>
        <position position="137"/>
    </location>
</feature>
<reference evidence="2 3" key="1">
    <citation type="submission" date="2015-05" db="EMBL/GenBank/DDBJ databases">
        <authorList>
            <person name="Wang D.B."/>
            <person name="Wang M."/>
        </authorList>
    </citation>
    <scope>NUCLEOTIDE SEQUENCE [LARGE SCALE GENOMIC DNA]</scope>
    <source>
        <strain evidence="2">VL1</strain>
    </source>
</reference>
<feature type="compositionally biased region" description="Basic and acidic residues" evidence="1">
    <location>
        <begin position="42"/>
        <end position="51"/>
    </location>
</feature>
<dbReference type="EMBL" id="CVQH01012836">
    <property type="protein sequence ID" value="CRK21496.1"/>
    <property type="molecule type" value="Genomic_DNA"/>
</dbReference>
<feature type="compositionally biased region" description="Basic residues" evidence="1">
    <location>
        <begin position="66"/>
        <end position="78"/>
    </location>
</feature>
<gene>
    <name evidence="2" type="ORF">BN1708_017879</name>
</gene>
<dbReference type="Proteomes" id="UP000044602">
    <property type="component" value="Unassembled WGS sequence"/>
</dbReference>
<sequence>QPPPQDGTPKGPLYLQGLYRRPPPEGLDRHPHRLEPAAVSEQGRRSAEAHGWRPPHRRERADPHRPGRQGPRRRRQSVRRQDDQVPPGRPVRAQTTTGALRGRAHVARERRDAARDAARRDGRRHLQDGWPQRLRRQ</sequence>
<feature type="compositionally biased region" description="Basic and acidic residues" evidence="1">
    <location>
        <begin position="106"/>
        <end position="127"/>
    </location>
</feature>
<organism evidence="2 3">
    <name type="scientific">Verticillium longisporum</name>
    <name type="common">Verticillium dahliae var. longisporum</name>
    <dbReference type="NCBI Taxonomy" id="100787"/>
    <lineage>
        <taxon>Eukaryota</taxon>
        <taxon>Fungi</taxon>
        <taxon>Dikarya</taxon>
        <taxon>Ascomycota</taxon>
        <taxon>Pezizomycotina</taxon>
        <taxon>Sordariomycetes</taxon>
        <taxon>Hypocreomycetidae</taxon>
        <taxon>Glomerellales</taxon>
        <taxon>Plectosphaerellaceae</taxon>
        <taxon>Verticillium</taxon>
    </lineage>
</organism>
<feature type="region of interest" description="Disordered" evidence="1">
    <location>
        <begin position="1"/>
        <end position="137"/>
    </location>
</feature>
<name>A0A0G4LHJ0_VERLO</name>
<protein>
    <submittedName>
        <fullName evidence="2">Uncharacterized protein</fullName>
    </submittedName>
</protein>
<evidence type="ECO:0000313" key="2">
    <source>
        <dbReference type="EMBL" id="CRK21496.1"/>
    </source>
</evidence>
<keyword evidence="3" id="KW-1185">Reference proteome</keyword>
<evidence type="ECO:0000313" key="3">
    <source>
        <dbReference type="Proteomes" id="UP000044602"/>
    </source>
</evidence>
<feature type="non-terminal residue" evidence="2">
    <location>
        <position position="1"/>
    </location>
</feature>
<accession>A0A0G4LHJ0</accession>